<evidence type="ECO:0000313" key="1">
    <source>
        <dbReference type="EMBL" id="SKA73548.1"/>
    </source>
</evidence>
<dbReference type="Proteomes" id="UP000190027">
    <property type="component" value="Unassembled WGS sequence"/>
</dbReference>
<dbReference type="Pfam" id="PF05534">
    <property type="entry name" value="HicB"/>
    <property type="match status" value="1"/>
</dbReference>
<dbReference type="InterPro" id="IPR035069">
    <property type="entry name" value="TTHA1013/TTHA0281-like"/>
</dbReference>
<keyword evidence="2" id="KW-1185">Reference proteome</keyword>
<sequence>MNTIQYKSYLGTFEYDQDADIFHGEVINLKDVVTFQGRSIDELKKALADSVEDYLDFCREEGEEPEKPYSGKLHLRLRPELHREAAAVAALSGKSLNAWIADTLTERVKDAR</sequence>
<protein>
    <submittedName>
        <fullName evidence="1">Predicted nuclease of the RNAse H fold, HicB family</fullName>
    </submittedName>
</protein>
<reference evidence="1 2" key="1">
    <citation type="submission" date="2017-02" db="EMBL/GenBank/DDBJ databases">
        <authorList>
            <person name="Peterson S.W."/>
        </authorList>
    </citation>
    <scope>NUCLEOTIDE SEQUENCE [LARGE SCALE GENOMIC DNA]</scope>
    <source>
        <strain evidence="1 2">DSM 16080</strain>
    </source>
</reference>
<accession>A0A1T4W922</accession>
<dbReference type="EMBL" id="FUYC01000002">
    <property type="protein sequence ID" value="SKA73548.1"/>
    <property type="molecule type" value="Genomic_DNA"/>
</dbReference>
<dbReference type="OrthoDB" id="5297106at2"/>
<dbReference type="SUPFAM" id="SSF143100">
    <property type="entry name" value="TTHA1013/TTHA0281-like"/>
    <property type="match status" value="1"/>
</dbReference>
<dbReference type="AlphaFoldDB" id="A0A1T4W922"/>
<proteinExistence type="predicted"/>
<name>A0A1T4W922_9BACT</name>
<dbReference type="RefSeq" id="WP_078716076.1">
    <property type="nucleotide sequence ID" value="NZ_FUYC01000002.1"/>
</dbReference>
<gene>
    <name evidence="1" type="ORF">SAMN02745704_00486</name>
</gene>
<dbReference type="SUPFAM" id="SSF47598">
    <property type="entry name" value="Ribbon-helix-helix"/>
    <property type="match status" value="1"/>
</dbReference>
<dbReference type="InterPro" id="IPR010985">
    <property type="entry name" value="Ribbon_hlx_hlx"/>
</dbReference>
<organism evidence="1 2">
    <name type="scientific">Paucidesulfovibrio gracilis DSM 16080</name>
    <dbReference type="NCBI Taxonomy" id="1121449"/>
    <lineage>
        <taxon>Bacteria</taxon>
        <taxon>Pseudomonadati</taxon>
        <taxon>Thermodesulfobacteriota</taxon>
        <taxon>Desulfovibrionia</taxon>
        <taxon>Desulfovibrionales</taxon>
        <taxon>Desulfovibrionaceae</taxon>
        <taxon>Paucidesulfovibrio</taxon>
    </lineage>
</organism>
<dbReference type="InterPro" id="IPR008651">
    <property type="entry name" value="Uncharacterised_HicB"/>
</dbReference>
<dbReference type="GO" id="GO:0006355">
    <property type="term" value="P:regulation of DNA-templated transcription"/>
    <property type="evidence" value="ECO:0007669"/>
    <property type="project" value="InterPro"/>
</dbReference>
<evidence type="ECO:0000313" key="2">
    <source>
        <dbReference type="Proteomes" id="UP000190027"/>
    </source>
</evidence>